<dbReference type="CDD" id="cd00405">
    <property type="entry name" value="PRAI"/>
    <property type="match status" value="1"/>
</dbReference>
<dbReference type="PROSITE" id="PS00614">
    <property type="entry name" value="IGPS"/>
    <property type="match status" value="1"/>
</dbReference>
<keyword evidence="7 15" id="KW-0028">Amino-acid biosynthesis</keyword>
<comment type="function">
    <text evidence="14">Bifunctional enzyme that catalyzes two sequential steps of tryptophan biosynthetic pathway. The first reaction is catalyzed by the isomerase, coded by the TrpF domain; the second reaction is catalyzed by the synthase, coded by the TrpC domain.</text>
</comment>
<gene>
    <name evidence="19" type="primary">trpCF</name>
    <name evidence="15" type="synonym">trpC</name>
    <name evidence="16" type="synonym">trpF</name>
    <name evidence="19" type="ORF">MUU47_17405</name>
</gene>
<dbReference type="RefSeq" id="WP_258989414.1">
    <property type="nucleotide sequence ID" value="NZ_JALIGE010000076.1"/>
</dbReference>
<keyword evidence="9 15" id="KW-0822">Tryptophan biosynthesis</keyword>
<evidence type="ECO:0000256" key="13">
    <source>
        <dbReference type="ARBA" id="ARBA00023268"/>
    </source>
</evidence>
<dbReference type="PANTHER" id="PTHR22854">
    <property type="entry name" value="TRYPTOPHAN BIOSYNTHESIS PROTEIN"/>
    <property type="match status" value="1"/>
</dbReference>
<dbReference type="Proteomes" id="UP001205357">
    <property type="component" value="Unassembled WGS sequence"/>
</dbReference>
<dbReference type="InterPro" id="IPR013798">
    <property type="entry name" value="Indole-3-glycerol_P_synth_dom"/>
</dbReference>
<comment type="pathway">
    <text evidence="4 15">Amino-acid biosynthesis; L-tryptophan biosynthesis; L-tryptophan from chorismate: step 4/5.</text>
</comment>
<dbReference type="CDD" id="cd00331">
    <property type="entry name" value="IGPS"/>
    <property type="match status" value="1"/>
</dbReference>
<organism evidence="19 20">
    <name type="scientific">Scandinavium hiltneri</name>
    <dbReference type="NCBI Taxonomy" id="2926519"/>
    <lineage>
        <taxon>Bacteria</taxon>
        <taxon>Pseudomonadati</taxon>
        <taxon>Pseudomonadota</taxon>
        <taxon>Gammaproteobacteria</taxon>
        <taxon>Enterobacterales</taxon>
        <taxon>Enterobacteriaceae</taxon>
        <taxon>Scandinavium</taxon>
    </lineage>
</organism>
<reference evidence="19 20" key="1">
    <citation type="submission" date="2022-04" db="EMBL/GenBank/DDBJ databases">
        <title>Proposal of a three novel species of Scandinavium, Scandinavium hiltneri, Scandinavium manionii, Scandinavium tedordense.</title>
        <authorList>
            <person name="Maddock D.W."/>
            <person name="Brady C.L."/>
            <person name="Denman S."/>
            <person name="Arnold D."/>
        </authorList>
    </citation>
    <scope>NUCLEOTIDE SEQUENCE [LARGE SCALE GENOMIC DNA]</scope>
    <source>
        <strain evidence="19 20">H11S7</strain>
    </source>
</reference>
<dbReference type="Pfam" id="PF00218">
    <property type="entry name" value="IGPS"/>
    <property type="match status" value="1"/>
</dbReference>
<evidence type="ECO:0000256" key="11">
    <source>
        <dbReference type="ARBA" id="ARBA00023235"/>
    </source>
</evidence>
<evidence type="ECO:0000256" key="3">
    <source>
        <dbReference type="ARBA" id="ARBA00004664"/>
    </source>
</evidence>
<comment type="similarity">
    <text evidence="15">Belongs to the TrpC family.</text>
</comment>
<comment type="similarity">
    <text evidence="16">Belongs to the TrpF family.</text>
</comment>
<proteinExistence type="inferred from homology"/>
<dbReference type="HAMAP" id="MF_00134_B">
    <property type="entry name" value="IGPS_B"/>
    <property type="match status" value="1"/>
</dbReference>
<comment type="catalytic activity">
    <reaction evidence="2 15">
        <text>1-(2-carboxyphenylamino)-1-deoxy-D-ribulose 5-phosphate + H(+) = (1S,2R)-1-C-(indol-3-yl)glycerol 3-phosphate + CO2 + H2O</text>
        <dbReference type="Rhea" id="RHEA:23476"/>
        <dbReference type="ChEBI" id="CHEBI:15377"/>
        <dbReference type="ChEBI" id="CHEBI:15378"/>
        <dbReference type="ChEBI" id="CHEBI:16526"/>
        <dbReference type="ChEBI" id="CHEBI:58613"/>
        <dbReference type="ChEBI" id="CHEBI:58866"/>
        <dbReference type="EC" id="4.1.1.48"/>
    </reaction>
</comment>
<evidence type="ECO:0000256" key="14">
    <source>
        <dbReference type="ARBA" id="ARBA00025592"/>
    </source>
</evidence>
<evidence type="ECO:0000313" key="19">
    <source>
        <dbReference type="EMBL" id="MCS2162864.1"/>
    </source>
</evidence>
<dbReference type="InterPro" id="IPR045186">
    <property type="entry name" value="Indole-3-glycerol_P_synth"/>
</dbReference>
<keyword evidence="20" id="KW-1185">Reference proteome</keyword>
<dbReference type="InterPro" id="IPR001468">
    <property type="entry name" value="Indole-3-GlycerolPSynthase_CS"/>
</dbReference>
<evidence type="ECO:0000256" key="7">
    <source>
        <dbReference type="ARBA" id="ARBA00022605"/>
    </source>
</evidence>
<dbReference type="SUPFAM" id="SSF51366">
    <property type="entry name" value="Ribulose-phoshate binding barrel"/>
    <property type="match status" value="2"/>
</dbReference>
<comment type="similarity">
    <text evidence="5">In the N-terminal section; belongs to the TrpC family.</text>
</comment>
<comment type="caution">
    <text evidence="19">The sequence shown here is derived from an EMBL/GenBank/DDBJ whole genome shotgun (WGS) entry which is preliminary data.</text>
</comment>
<evidence type="ECO:0000256" key="10">
    <source>
        <dbReference type="ARBA" id="ARBA00023141"/>
    </source>
</evidence>
<evidence type="ECO:0000256" key="9">
    <source>
        <dbReference type="ARBA" id="ARBA00022822"/>
    </source>
</evidence>
<evidence type="ECO:0000256" key="16">
    <source>
        <dbReference type="HAMAP-Rule" id="MF_00135"/>
    </source>
</evidence>
<dbReference type="InterPro" id="IPR011060">
    <property type="entry name" value="RibuloseP-bd_barrel"/>
</dbReference>
<dbReference type="EMBL" id="JALIGE010000076">
    <property type="protein sequence ID" value="MCS2162864.1"/>
    <property type="molecule type" value="Genomic_DNA"/>
</dbReference>
<dbReference type="EC" id="4.1.1.48" evidence="15"/>
<evidence type="ECO:0000256" key="1">
    <source>
        <dbReference type="ARBA" id="ARBA00001164"/>
    </source>
</evidence>
<evidence type="ECO:0000256" key="2">
    <source>
        <dbReference type="ARBA" id="ARBA00001633"/>
    </source>
</evidence>
<evidence type="ECO:0000256" key="15">
    <source>
        <dbReference type="HAMAP-Rule" id="MF_00134"/>
    </source>
</evidence>
<keyword evidence="12 15" id="KW-0456">Lyase</keyword>
<evidence type="ECO:0000259" key="17">
    <source>
        <dbReference type="Pfam" id="PF00218"/>
    </source>
</evidence>
<dbReference type="PANTHER" id="PTHR22854:SF2">
    <property type="entry name" value="INDOLE-3-GLYCEROL-PHOSPHATE SYNTHASE"/>
    <property type="match status" value="1"/>
</dbReference>
<keyword evidence="8 15" id="KW-0210">Decarboxylase</keyword>
<protein>
    <recommendedName>
        <fullName evidence="15 16">Multifunctional fusion protein</fullName>
    </recommendedName>
    <domain>
        <recommendedName>
            <fullName evidence="15">Indole-3-glycerol phosphate synthase</fullName>
            <shortName evidence="15">IGPS</shortName>
            <ecNumber evidence="15">4.1.1.48</ecNumber>
        </recommendedName>
    </domain>
    <domain>
        <recommendedName>
            <fullName evidence="16">N-(5'-phosphoribosyl)anthranilate isomerase</fullName>
            <shortName evidence="16">PRAI</shortName>
            <ecNumber evidence="16">5.3.1.24</ecNumber>
        </recommendedName>
    </domain>
</protein>
<evidence type="ECO:0000256" key="8">
    <source>
        <dbReference type="ARBA" id="ARBA00022793"/>
    </source>
</evidence>
<feature type="domain" description="Indole-3-glycerol phosphate synthase" evidence="17">
    <location>
        <begin position="5"/>
        <end position="251"/>
    </location>
</feature>
<sequence>MQTVLAKIVADKRIWVDARKVQQPLASFQNEIQPSTRHFYDALQGARTAFILECKKASPSKGVIREDFDPARIAGIYKHYASAISVLTDEKYFQGSFDFLPIVSGIAPQPILCKDFIVDPYQIYLARHYQADACLLMLSVLDDDEYRQLSAVAHSLRMGVLTEVSNEEELERAIALNAKVVGINNRDLRDLSIDLNRTRQLAPRLGAGVTVISESGINTYGQVRELSHFANGFLIGSAMMSHDDLNAAVRRVLLGENKVCGLTRAQDAQAAYEAGAVFGGLIFVPSSPRFVDETQARDVINSAPLSYVGVFRDTAISEVAAKVESLSLAAVQLHGNEDQAYIDELRAALPAHVQIWKALSVKDSLPARNLNHVDKYVLDNGQGGSGQRFDWSLLNGQDLSNVLLAGGLSPDNCVDAAKSGCAGLDFNSGVESEPGIKDASKLASVFQTLRAY</sequence>
<dbReference type="InterPro" id="IPR001240">
    <property type="entry name" value="PRAI_dom"/>
</dbReference>
<name>A0ABT2E4Q9_9ENTR</name>
<evidence type="ECO:0000256" key="6">
    <source>
        <dbReference type="ARBA" id="ARBA00009847"/>
    </source>
</evidence>
<comment type="catalytic activity">
    <reaction evidence="1 16">
        <text>N-(5-phospho-beta-D-ribosyl)anthranilate = 1-(2-carboxyphenylamino)-1-deoxy-D-ribulose 5-phosphate</text>
        <dbReference type="Rhea" id="RHEA:21540"/>
        <dbReference type="ChEBI" id="CHEBI:18277"/>
        <dbReference type="ChEBI" id="CHEBI:58613"/>
        <dbReference type="EC" id="5.3.1.24"/>
    </reaction>
</comment>
<accession>A0ABT2E4Q9</accession>
<dbReference type="Pfam" id="PF00697">
    <property type="entry name" value="PRAI"/>
    <property type="match status" value="1"/>
</dbReference>
<keyword evidence="13" id="KW-0511">Multifunctional enzyme</keyword>
<evidence type="ECO:0000256" key="5">
    <source>
        <dbReference type="ARBA" id="ARBA00007902"/>
    </source>
</evidence>
<dbReference type="NCBIfam" id="NF006945">
    <property type="entry name" value="PRK09427.1"/>
    <property type="match status" value="1"/>
</dbReference>
<comment type="pathway">
    <text evidence="3 16">Amino-acid biosynthesis; L-tryptophan biosynthesis; L-tryptophan from chorismate: step 3/5.</text>
</comment>
<dbReference type="Gene3D" id="3.20.20.70">
    <property type="entry name" value="Aldolase class I"/>
    <property type="match status" value="2"/>
</dbReference>
<keyword evidence="11 16" id="KW-0413">Isomerase</keyword>
<dbReference type="InterPro" id="IPR013785">
    <property type="entry name" value="Aldolase_TIM"/>
</dbReference>
<dbReference type="GO" id="GO:0004640">
    <property type="term" value="F:phosphoribosylanthranilate isomerase activity"/>
    <property type="evidence" value="ECO:0007669"/>
    <property type="project" value="UniProtKB-EC"/>
</dbReference>
<evidence type="ECO:0000313" key="20">
    <source>
        <dbReference type="Proteomes" id="UP001205357"/>
    </source>
</evidence>
<evidence type="ECO:0000259" key="18">
    <source>
        <dbReference type="Pfam" id="PF00697"/>
    </source>
</evidence>
<keyword evidence="10 15" id="KW-0057">Aromatic amino acid biosynthesis</keyword>
<dbReference type="GO" id="GO:0004425">
    <property type="term" value="F:indole-3-glycerol-phosphate synthase activity"/>
    <property type="evidence" value="ECO:0007669"/>
    <property type="project" value="UniProtKB-EC"/>
</dbReference>
<evidence type="ECO:0000256" key="4">
    <source>
        <dbReference type="ARBA" id="ARBA00004696"/>
    </source>
</evidence>
<dbReference type="EC" id="5.3.1.24" evidence="16"/>
<dbReference type="HAMAP" id="MF_00135">
    <property type="entry name" value="PRAI"/>
    <property type="match status" value="1"/>
</dbReference>
<evidence type="ECO:0000256" key="12">
    <source>
        <dbReference type="ARBA" id="ARBA00023239"/>
    </source>
</evidence>
<comment type="similarity">
    <text evidence="6">In the C-terminal section; belongs to the TrpF family.</text>
</comment>
<feature type="domain" description="N-(5'phosphoribosyl) anthranilate isomerase (PRAI)" evidence="18">
    <location>
        <begin position="257"/>
        <end position="447"/>
    </location>
</feature>